<gene>
    <name evidence="2" type="ORF">A2406_03590</name>
</gene>
<dbReference type="GO" id="GO:0005516">
    <property type="term" value="F:calmodulin binding"/>
    <property type="evidence" value="ECO:0007669"/>
    <property type="project" value="InterPro"/>
</dbReference>
<feature type="domain" description="Calcium/calmodulin-dependent protein kinase II association-domain" evidence="1">
    <location>
        <begin position="18"/>
        <end position="132"/>
    </location>
</feature>
<dbReference type="Pfam" id="PF08332">
    <property type="entry name" value="CaMKII_AD"/>
    <property type="match status" value="1"/>
</dbReference>
<evidence type="ECO:0000313" key="2">
    <source>
        <dbReference type="EMBL" id="OGY93959.1"/>
    </source>
</evidence>
<reference evidence="2 3" key="1">
    <citation type="journal article" date="2016" name="Nat. Commun.">
        <title>Thousands of microbial genomes shed light on interconnected biogeochemical processes in an aquifer system.</title>
        <authorList>
            <person name="Anantharaman K."/>
            <person name="Brown C.T."/>
            <person name="Hug L.A."/>
            <person name="Sharon I."/>
            <person name="Castelle C.J."/>
            <person name="Probst A.J."/>
            <person name="Thomas B.C."/>
            <person name="Singh A."/>
            <person name="Wilkins M.J."/>
            <person name="Karaoz U."/>
            <person name="Brodie E.L."/>
            <person name="Williams K.H."/>
            <person name="Hubbard S.S."/>
            <person name="Banfield J.F."/>
        </authorList>
    </citation>
    <scope>NUCLEOTIDE SEQUENCE [LARGE SCALE GENOMIC DNA]</scope>
</reference>
<accession>A0A1G2BZI5</accession>
<dbReference type="InterPro" id="IPR011944">
    <property type="entry name" value="Steroid_delta5-4_isomerase"/>
</dbReference>
<dbReference type="GO" id="GO:0004683">
    <property type="term" value="F:calcium/calmodulin-dependent protein kinase activity"/>
    <property type="evidence" value="ECO:0007669"/>
    <property type="project" value="InterPro"/>
</dbReference>
<name>A0A1G2BZI5_9BACT</name>
<dbReference type="NCBIfam" id="TIGR02246">
    <property type="entry name" value="SgcJ/EcaC family oxidoreductase"/>
    <property type="match status" value="1"/>
</dbReference>
<organism evidence="2 3">
    <name type="scientific">Candidatus Komeilibacteria bacterium RIFOXYC1_FULL_37_11</name>
    <dbReference type="NCBI Taxonomy" id="1798555"/>
    <lineage>
        <taxon>Bacteria</taxon>
        <taxon>Candidatus Komeiliibacteriota</taxon>
    </lineage>
</organism>
<sequence>MEQIKKPENGQELAQTNFNLWNDALKSGQAEEVAALYDRAVTFLPTMSKEFKTSQEDAEEYFKHFLEKKPEGEIIEGEYQPIGDDSYIHSGLYNFSVGGKDDRQTVEARFSFVWQKNETGQWKIIHHHSSLKPKD</sequence>
<comment type="caution">
    <text evidence="2">The sequence shown here is derived from an EMBL/GenBank/DDBJ whole genome shotgun (WGS) entry which is preliminary data.</text>
</comment>
<dbReference type="InterPro" id="IPR013543">
    <property type="entry name" value="Ca/CaM-dep_prot_kinase-assoc"/>
</dbReference>
<dbReference type="SUPFAM" id="SSF54427">
    <property type="entry name" value="NTF2-like"/>
    <property type="match status" value="1"/>
</dbReference>
<dbReference type="AlphaFoldDB" id="A0A1G2BZI5"/>
<dbReference type="InterPro" id="IPR032710">
    <property type="entry name" value="NTF2-like_dom_sf"/>
</dbReference>
<evidence type="ECO:0000259" key="1">
    <source>
        <dbReference type="Pfam" id="PF08332"/>
    </source>
</evidence>
<dbReference type="EMBL" id="MHKQ01000014">
    <property type="protein sequence ID" value="OGY93959.1"/>
    <property type="molecule type" value="Genomic_DNA"/>
</dbReference>
<evidence type="ECO:0000313" key="3">
    <source>
        <dbReference type="Proteomes" id="UP000177626"/>
    </source>
</evidence>
<dbReference type="Gene3D" id="3.10.450.50">
    <property type="match status" value="1"/>
</dbReference>
<proteinExistence type="predicted"/>
<protein>
    <recommendedName>
        <fullName evidence="1">Calcium/calmodulin-dependent protein kinase II association-domain domain-containing protein</fullName>
    </recommendedName>
</protein>
<dbReference type="Proteomes" id="UP000177626">
    <property type="component" value="Unassembled WGS sequence"/>
</dbReference>